<dbReference type="InParanoid" id="F0YML9"/>
<name>F0YML9_AURAN</name>
<dbReference type="EMBL" id="GL833165">
    <property type="protein sequence ID" value="EGB03646.1"/>
    <property type="molecule type" value="Genomic_DNA"/>
</dbReference>
<evidence type="ECO:0000313" key="1">
    <source>
        <dbReference type="EMBL" id="EGB03646.1"/>
    </source>
</evidence>
<sequence>MDSNAGTYRTGAMKSSADHARLALLLSHPPKVLKCYKDITPSSELVESTNASMPDATKRSGVDLERLASGIAIVLKVILDLHPGIFQSHELLTSRQNQLSDTASKSNLLNLIMPVNLPRVAQPGHGSMPRVNPHSSAPHKYNNKQTIASADIRAVQSKAHGQIWYAHHRLCPNMRRSQVFRHLRLHSGHLCPQQVRTRMILPGTMSLA</sequence>
<dbReference type="RefSeq" id="XP_009041648.1">
    <property type="nucleotide sequence ID" value="XM_009043400.1"/>
</dbReference>
<dbReference type="GeneID" id="20226464"/>
<protein>
    <submittedName>
        <fullName evidence="1">Uncharacterized protein</fullName>
    </submittedName>
</protein>
<keyword evidence="2" id="KW-1185">Reference proteome</keyword>
<gene>
    <name evidence="1" type="ORF">AURANDRAFT_67852</name>
</gene>
<accession>F0YML9</accession>
<dbReference type="AlphaFoldDB" id="F0YML9"/>
<organism evidence="2">
    <name type="scientific">Aureococcus anophagefferens</name>
    <name type="common">Harmful bloom alga</name>
    <dbReference type="NCBI Taxonomy" id="44056"/>
    <lineage>
        <taxon>Eukaryota</taxon>
        <taxon>Sar</taxon>
        <taxon>Stramenopiles</taxon>
        <taxon>Ochrophyta</taxon>
        <taxon>Pelagophyceae</taxon>
        <taxon>Pelagomonadales</taxon>
        <taxon>Pelagomonadaceae</taxon>
        <taxon>Aureococcus</taxon>
    </lineage>
</organism>
<dbReference type="Proteomes" id="UP000002729">
    <property type="component" value="Unassembled WGS sequence"/>
</dbReference>
<reference evidence="1 2" key="1">
    <citation type="journal article" date="2011" name="Proc. Natl. Acad. Sci. U.S.A.">
        <title>Niche of harmful alga Aureococcus anophagefferens revealed through ecogenomics.</title>
        <authorList>
            <person name="Gobler C.J."/>
            <person name="Berry D.L."/>
            <person name="Dyhrman S.T."/>
            <person name="Wilhelm S.W."/>
            <person name="Salamov A."/>
            <person name="Lobanov A.V."/>
            <person name="Zhang Y."/>
            <person name="Collier J.L."/>
            <person name="Wurch L.L."/>
            <person name="Kustka A.B."/>
            <person name="Dill B.D."/>
            <person name="Shah M."/>
            <person name="VerBerkmoes N.C."/>
            <person name="Kuo A."/>
            <person name="Terry A."/>
            <person name="Pangilinan J."/>
            <person name="Lindquist E.A."/>
            <person name="Lucas S."/>
            <person name="Paulsen I.T."/>
            <person name="Hattenrath-Lehmann T.K."/>
            <person name="Talmage S.C."/>
            <person name="Walker E.A."/>
            <person name="Koch F."/>
            <person name="Burson A.M."/>
            <person name="Marcoval M.A."/>
            <person name="Tang Y.Z."/>
            <person name="Lecleir G.R."/>
            <person name="Coyne K.J."/>
            <person name="Berg G.M."/>
            <person name="Bertrand E.M."/>
            <person name="Saito M.A."/>
            <person name="Gladyshev V.N."/>
            <person name="Grigoriev I.V."/>
        </authorList>
    </citation>
    <scope>NUCLEOTIDE SEQUENCE [LARGE SCALE GENOMIC DNA]</scope>
    <source>
        <strain evidence="2">CCMP 1984</strain>
    </source>
</reference>
<dbReference type="KEGG" id="aaf:AURANDRAFT_67852"/>
<proteinExistence type="predicted"/>
<evidence type="ECO:0000313" key="2">
    <source>
        <dbReference type="Proteomes" id="UP000002729"/>
    </source>
</evidence>